<comment type="caution">
    <text evidence="4">The sequence shown here is derived from an EMBL/GenBank/DDBJ whole genome shotgun (WGS) entry which is preliminary data.</text>
</comment>
<dbReference type="InterPro" id="IPR036737">
    <property type="entry name" value="OmpA-like_sf"/>
</dbReference>
<evidence type="ECO:0000259" key="3">
    <source>
        <dbReference type="PROSITE" id="PS51123"/>
    </source>
</evidence>
<name>A0A839NHG9_9MICO</name>
<evidence type="ECO:0000256" key="1">
    <source>
        <dbReference type="PROSITE-ProRule" id="PRU00473"/>
    </source>
</evidence>
<dbReference type="SUPFAM" id="SSF103088">
    <property type="entry name" value="OmpA-like"/>
    <property type="match status" value="1"/>
</dbReference>
<dbReference type="Proteomes" id="UP000559182">
    <property type="component" value="Unassembled WGS sequence"/>
</dbReference>
<dbReference type="AlphaFoldDB" id="A0A839NHG9"/>
<dbReference type="GO" id="GO:0016020">
    <property type="term" value="C:membrane"/>
    <property type="evidence" value="ECO:0007669"/>
    <property type="project" value="UniProtKB-UniRule"/>
</dbReference>
<evidence type="ECO:0000256" key="2">
    <source>
        <dbReference type="SAM" id="MobiDB-lite"/>
    </source>
</evidence>
<accession>A0A839NHG9</accession>
<feature type="compositionally biased region" description="Polar residues" evidence="2">
    <location>
        <begin position="1"/>
        <end position="20"/>
    </location>
</feature>
<gene>
    <name evidence="4" type="ORF">FHU39_003903</name>
</gene>
<evidence type="ECO:0000313" key="5">
    <source>
        <dbReference type="Proteomes" id="UP000559182"/>
    </source>
</evidence>
<dbReference type="PROSITE" id="PS51123">
    <property type="entry name" value="OMPA_2"/>
    <property type="match status" value="1"/>
</dbReference>
<dbReference type="InterPro" id="IPR006665">
    <property type="entry name" value="OmpA-like"/>
</dbReference>
<keyword evidence="5" id="KW-1185">Reference proteome</keyword>
<feature type="domain" description="OmpA-like" evidence="3">
    <location>
        <begin position="1"/>
        <end position="42"/>
    </location>
</feature>
<evidence type="ECO:0000313" key="4">
    <source>
        <dbReference type="EMBL" id="MBB2893872.1"/>
    </source>
</evidence>
<dbReference type="Gene3D" id="3.30.1330.60">
    <property type="entry name" value="OmpA-like domain"/>
    <property type="match status" value="1"/>
</dbReference>
<sequence>MKLKVSSNGERQPIAANTTKDGSDNPAGRAKNRRVTISWANH</sequence>
<protein>
    <submittedName>
        <fullName evidence="4">Outer membrane protein OmpA-like peptidoglycan-associated protein</fullName>
    </submittedName>
</protein>
<feature type="region of interest" description="Disordered" evidence="2">
    <location>
        <begin position="1"/>
        <end position="42"/>
    </location>
</feature>
<dbReference type="EMBL" id="JACHVQ010000003">
    <property type="protein sequence ID" value="MBB2893872.1"/>
    <property type="molecule type" value="Genomic_DNA"/>
</dbReference>
<organism evidence="4 5">
    <name type="scientific">Flexivirga oryzae</name>
    <dbReference type="NCBI Taxonomy" id="1794944"/>
    <lineage>
        <taxon>Bacteria</taxon>
        <taxon>Bacillati</taxon>
        <taxon>Actinomycetota</taxon>
        <taxon>Actinomycetes</taxon>
        <taxon>Micrococcales</taxon>
        <taxon>Dermacoccaceae</taxon>
        <taxon>Flexivirga</taxon>
    </lineage>
</organism>
<reference evidence="4 5" key="1">
    <citation type="submission" date="2020-08" db="EMBL/GenBank/DDBJ databases">
        <title>Sequencing the genomes of 1000 actinobacteria strains.</title>
        <authorList>
            <person name="Klenk H.-P."/>
        </authorList>
    </citation>
    <scope>NUCLEOTIDE SEQUENCE [LARGE SCALE GENOMIC DNA]</scope>
    <source>
        <strain evidence="4 5">DSM 105369</strain>
    </source>
</reference>
<proteinExistence type="predicted"/>
<keyword evidence="1" id="KW-0472">Membrane</keyword>